<dbReference type="SUPFAM" id="SSF111038">
    <property type="entry name" value="YjbQ-like"/>
    <property type="match status" value="1"/>
</dbReference>
<gene>
    <name evidence="2" type="ORF">C4N23_03440</name>
</gene>
<dbReference type="RefSeq" id="WP_055188967.1">
    <property type="nucleotide sequence ID" value="NZ_PRLC01000003.1"/>
</dbReference>
<dbReference type="PANTHER" id="PTHR30615">
    <property type="entry name" value="UNCHARACTERIZED PROTEIN YJBQ-RELATED"/>
    <property type="match status" value="1"/>
</dbReference>
<dbReference type="PANTHER" id="PTHR30615:SF8">
    <property type="entry name" value="UPF0047 PROTEIN C4A8.02C"/>
    <property type="match status" value="1"/>
</dbReference>
<dbReference type="AlphaFoldDB" id="A0A173XRX7"/>
<evidence type="ECO:0000256" key="1">
    <source>
        <dbReference type="ARBA" id="ARBA00005534"/>
    </source>
</evidence>
<dbReference type="Pfam" id="PF01894">
    <property type="entry name" value="YjbQ"/>
    <property type="match status" value="1"/>
</dbReference>
<comment type="similarity">
    <text evidence="1">Belongs to the UPF0047 family.</text>
</comment>
<accession>A0A173XRX7</accession>
<keyword evidence="3" id="KW-1185">Reference proteome</keyword>
<dbReference type="PIRSF" id="PIRSF004681">
    <property type="entry name" value="UCP004681"/>
    <property type="match status" value="1"/>
</dbReference>
<dbReference type="Gene3D" id="2.60.120.460">
    <property type="entry name" value="YjbQ-like"/>
    <property type="match status" value="1"/>
</dbReference>
<name>A0A173XRX7_9FIRM</name>
<dbReference type="Proteomes" id="UP000250429">
    <property type="component" value="Unassembled WGS sequence"/>
</dbReference>
<dbReference type="OrthoDB" id="9801725at2"/>
<dbReference type="NCBIfam" id="TIGR00149">
    <property type="entry name" value="TIGR00149_YjbQ"/>
    <property type="match status" value="1"/>
</dbReference>
<dbReference type="EMBL" id="PRLC01000003">
    <property type="protein sequence ID" value="RAW62923.1"/>
    <property type="molecule type" value="Genomic_DNA"/>
</dbReference>
<organism evidence="2 3">
    <name type="scientific">Faecalibacterium hattorii</name>
    <dbReference type="NCBI Taxonomy" id="2935520"/>
    <lineage>
        <taxon>Bacteria</taxon>
        <taxon>Bacillati</taxon>
        <taxon>Bacillota</taxon>
        <taxon>Clostridia</taxon>
        <taxon>Eubacteriales</taxon>
        <taxon>Oscillospiraceae</taxon>
        <taxon>Faecalibacterium</taxon>
    </lineage>
</organism>
<dbReference type="InterPro" id="IPR001602">
    <property type="entry name" value="UPF0047_YjbQ-like"/>
</dbReference>
<reference evidence="2 3" key="1">
    <citation type="submission" date="2018-02" db="EMBL/GenBank/DDBJ databases">
        <title>Complete genome sequencing of Faecalibacterium prausnitzii strains isolated from the human gut.</title>
        <authorList>
            <person name="Fitzgerald B.C."/>
            <person name="Shkoporov A.N."/>
            <person name="Ross P.R."/>
            <person name="Hill C."/>
        </authorList>
    </citation>
    <scope>NUCLEOTIDE SEQUENCE [LARGE SCALE GENOMIC DNA]</scope>
    <source>
        <strain evidence="2 3">APC922/41-1</strain>
    </source>
</reference>
<comment type="caution">
    <text evidence="2">The sequence shown here is derived from an EMBL/GenBank/DDBJ whole genome shotgun (WGS) entry which is preliminary data.</text>
</comment>
<proteinExistence type="inferred from homology"/>
<evidence type="ECO:0000313" key="2">
    <source>
        <dbReference type="EMBL" id="RAW62923.1"/>
    </source>
</evidence>
<protein>
    <submittedName>
        <fullName evidence="2">YjbQ family protein</fullName>
    </submittedName>
</protein>
<dbReference type="InterPro" id="IPR035917">
    <property type="entry name" value="YjbQ-like_sf"/>
</dbReference>
<evidence type="ECO:0000313" key="3">
    <source>
        <dbReference type="Proteomes" id="UP000250429"/>
    </source>
</evidence>
<sequence>MRFELKEVSICAEKEFELIRITDPVREFVAQTGVKNGVVYVITEHTTTGIMVNESLPCVEKDIMETLDRIAPEDYPYHHNHYLPTYGTIGGNAPGHLKSLLTGNHCVFPIVEGKIKLGSAADIYFCEYDGIKNRKYMIYVMGE</sequence>